<evidence type="ECO:0000313" key="1">
    <source>
        <dbReference type="EMBL" id="AVZ75298.1"/>
    </source>
</evidence>
<dbReference type="OrthoDB" id="9770771at2"/>
<dbReference type="KEGG" id="slk:SLUN_26955"/>
<accession>A0A2R4T847</accession>
<organism evidence="1 2">
    <name type="scientific">Streptomyces lunaelactis</name>
    <dbReference type="NCBI Taxonomy" id="1535768"/>
    <lineage>
        <taxon>Bacteria</taxon>
        <taxon>Bacillati</taxon>
        <taxon>Actinomycetota</taxon>
        <taxon>Actinomycetes</taxon>
        <taxon>Kitasatosporales</taxon>
        <taxon>Streptomycetaceae</taxon>
        <taxon>Streptomyces</taxon>
    </lineage>
</organism>
<dbReference type="Proteomes" id="UP000244201">
    <property type="component" value="Chromosome"/>
</dbReference>
<dbReference type="RefSeq" id="WP_108152549.1">
    <property type="nucleotide sequence ID" value="NZ_CP026304.1"/>
</dbReference>
<dbReference type="GeneID" id="55658893"/>
<name>A0A2R4T847_9ACTN</name>
<sequence length="96" mass="10681">MTLDAGEAATWYETLPVIGVEGLVVKRFDQTYRSGTRAWLKLRHTYARDAAVVGFTGSPARPAALVLVLPDDDAPLVSSRWPQRCGRRRRPRCARG</sequence>
<dbReference type="Gene3D" id="3.30.1490.70">
    <property type="match status" value="1"/>
</dbReference>
<dbReference type="SUPFAM" id="SSF56091">
    <property type="entry name" value="DNA ligase/mRNA capping enzyme, catalytic domain"/>
    <property type="match status" value="1"/>
</dbReference>
<evidence type="ECO:0000313" key="2">
    <source>
        <dbReference type="Proteomes" id="UP000244201"/>
    </source>
</evidence>
<dbReference type="AlphaFoldDB" id="A0A2R4T847"/>
<gene>
    <name evidence="1" type="ORF">SLUN_26955</name>
</gene>
<protein>
    <recommendedName>
        <fullName evidence="3">ATP-dependent DNA ligase family profile domain-containing protein</fullName>
    </recommendedName>
</protein>
<proteinExistence type="predicted"/>
<dbReference type="EMBL" id="CP026304">
    <property type="protein sequence ID" value="AVZ75298.1"/>
    <property type="molecule type" value="Genomic_DNA"/>
</dbReference>
<keyword evidence="2" id="KW-1185">Reference proteome</keyword>
<evidence type="ECO:0008006" key="3">
    <source>
        <dbReference type="Google" id="ProtNLM"/>
    </source>
</evidence>
<reference evidence="1 2" key="1">
    <citation type="submission" date="2018-01" db="EMBL/GenBank/DDBJ databases">
        <title>Complete genome sequence of Streptomyces lunaelactis MM109T, a Ferroverdin A producer isolated from cave moonmilk deposits.</title>
        <authorList>
            <person name="Naome A."/>
            <person name="Martinet L."/>
            <person name="Maciejewska M."/>
            <person name="Anderssen S."/>
            <person name="Adam D."/>
            <person name="Tenconi E."/>
            <person name="Deflandre B."/>
            <person name="Arguelles-Arias A."/>
            <person name="Calusinska M."/>
            <person name="Copieters W."/>
            <person name="Karim L."/>
            <person name="Hanikenne M."/>
            <person name="Baurain D."/>
            <person name="van Wezel G."/>
            <person name="Smargiasso N."/>
            <person name="de Pauw E."/>
            <person name="Delfosse P."/>
            <person name="Rigali S."/>
        </authorList>
    </citation>
    <scope>NUCLEOTIDE SEQUENCE [LARGE SCALE GENOMIC DNA]</scope>
    <source>
        <strain evidence="1 2">MM109</strain>
    </source>
</reference>